<evidence type="ECO:0000256" key="1">
    <source>
        <dbReference type="SAM" id="MobiDB-lite"/>
    </source>
</evidence>
<dbReference type="Gene3D" id="1.10.260.40">
    <property type="entry name" value="lambda repressor-like DNA-binding domains"/>
    <property type="match status" value="1"/>
</dbReference>
<reference evidence="3 4" key="1">
    <citation type="submission" date="2020-03" db="EMBL/GenBank/DDBJ databases">
        <title>Genomic Encyclopedia of Type Strains, Phase III (KMG-III): the genomes of soil and plant-associated and newly described type strains.</title>
        <authorList>
            <person name="Whitman W."/>
        </authorList>
    </citation>
    <scope>NUCLEOTIDE SEQUENCE [LARGE SCALE GENOMIC DNA]</scope>
    <source>
        <strain evidence="3 4">CECT 8804</strain>
    </source>
</reference>
<dbReference type="RefSeq" id="WP_167073231.1">
    <property type="nucleotide sequence ID" value="NZ_JAAOZC010000004.1"/>
</dbReference>
<dbReference type="SMART" id="SM00530">
    <property type="entry name" value="HTH_XRE"/>
    <property type="match status" value="1"/>
</dbReference>
<evidence type="ECO:0000259" key="2">
    <source>
        <dbReference type="PROSITE" id="PS50943"/>
    </source>
</evidence>
<name>A0ABX0TVL0_9SPHN</name>
<dbReference type="Pfam" id="PF01381">
    <property type="entry name" value="HTH_3"/>
    <property type="match status" value="1"/>
</dbReference>
<keyword evidence="3" id="KW-0238">DNA-binding</keyword>
<dbReference type="InterPro" id="IPR001387">
    <property type="entry name" value="Cro/C1-type_HTH"/>
</dbReference>
<dbReference type="Proteomes" id="UP000727456">
    <property type="component" value="Unassembled WGS sequence"/>
</dbReference>
<dbReference type="CDD" id="cd00093">
    <property type="entry name" value="HTH_XRE"/>
    <property type="match status" value="1"/>
</dbReference>
<feature type="region of interest" description="Disordered" evidence="1">
    <location>
        <begin position="111"/>
        <end position="142"/>
    </location>
</feature>
<proteinExistence type="predicted"/>
<protein>
    <submittedName>
        <fullName evidence="3">DNA-binding Xre family transcriptional regulator</fullName>
    </submittedName>
</protein>
<gene>
    <name evidence="3" type="ORF">FHS31_002017</name>
</gene>
<comment type="caution">
    <text evidence="3">The sequence shown here is derived from an EMBL/GenBank/DDBJ whole genome shotgun (WGS) entry which is preliminary data.</text>
</comment>
<organism evidence="3 4">
    <name type="scientific">Sphingomonas vulcanisoli</name>
    <dbReference type="NCBI Taxonomy" id="1658060"/>
    <lineage>
        <taxon>Bacteria</taxon>
        <taxon>Pseudomonadati</taxon>
        <taxon>Pseudomonadota</taxon>
        <taxon>Alphaproteobacteria</taxon>
        <taxon>Sphingomonadales</taxon>
        <taxon>Sphingomonadaceae</taxon>
        <taxon>Sphingomonas</taxon>
    </lineage>
</organism>
<dbReference type="EMBL" id="JAAOZC010000004">
    <property type="protein sequence ID" value="NIJ08400.1"/>
    <property type="molecule type" value="Genomic_DNA"/>
</dbReference>
<accession>A0ABX0TVL0</accession>
<dbReference type="InterPro" id="IPR010982">
    <property type="entry name" value="Lambda_DNA-bd_dom_sf"/>
</dbReference>
<evidence type="ECO:0000313" key="4">
    <source>
        <dbReference type="Proteomes" id="UP000727456"/>
    </source>
</evidence>
<dbReference type="SUPFAM" id="SSF47413">
    <property type="entry name" value="lambda repressor-like DNA-binding domains"/>
    <property type="match status" value="1"/>
</dbReference>
<keyword evidence="4" id="KW-1185">Reference proteome</keyword>
<dbReference type="PROSITE" id="PS50943">
    <property type="entry name" value="HTH_CROC1"/>
    <property type="match status" value="1"/>
</dbReference>
<dbReference type="GO" id="GO:0003677">
    <property type="term" value="F:DNA binding"/>
    <property type="evidence" value="ECO:0007669"/>
    <property type="project" value="UniProtKB-KW"/>
</dbReference>
<feature type="domain" description="HTH cro/C1-type" evidence="2">
    <location>
        <begin position="50"/>
        <end position="105"/>
    </location>
</feature>
<evidence type="ECO:0000313" key="3">
    <source>
        <dbReference type="EMBL" id="NIJ08400.1"/>
    </source>
</evidence>
<sequence length="142" mass="15875">MTKALPEQSADPQERAMLMEMLDQAHAMVTQLETALWRLSAPEARDTNPVRYWRKQRRISQTELAKMVGVTSAAICRIEHAEHFAARPDTRDRICAALDIPVEWLNKAVPEDSQTVSQRCAGPSGGTPKRKGRPPTKSKDAL</sequence>